<evidence type="ECO:0000313" key="7">
    <source>
        <dbReference type="EMBL" id="CAI4061384.1"/>
    </source>
</evidence>
<evidence type="ECO:0000256" key="4">
    <source>
        <dbReference type="SAM" id="SignalP"/>
    </source>
</evidence>
<evidence type="ECO:0000313" key="8">
    <source>
        <dbReference type="Proteomes" id="UP001162090"/>
    </source>
</evidence>
<feature type="signal peptide" evidence="4">
    <location>
        <begin position="1"/>
        <end position="21"/>
    </location>
</feature>
<feature type="chain" id="PRO_5041459500" description="Cell wall synthesis protein KRE9" evidence="4">
    <location>
        <begin position="22"/>
        <end position="277"/>
    </location>
</feature>
<dbReference type="GO" id="GO:0005576">
    <property type="term" value="C:extracellular region"/>
    <property type="evidence" value="ECO:0007669"/>
    <property type="project" value="TreeGrafter"/>
</dbReference>
<dbReference type="GO" id="GO:0031505">
    <property type="term" value="P:fungal-type cell wall organization"/>
    <property type="evidence" value="ECO:0007669"/>
    <property type="project" value="TreeGrafter"/>
</dbReference>
<evidence type="ECO:0000256" key="3">
    <source>
        <dbReference type="ARBA" id="ARBA00022729"/>
    </source>
</evidence>
<feature type="domain" description="Yeast cell wall synthesis Kre9/Knh1-like N-terminal" evidence="6">
    <location>
        <begin position="28"/>
        <end position="136"/>
    </location>
</feature>
<evidence type="ECO:0000259" key="5">
    <source>
        <dbReference type="Pfam" id="PF05390"/>
    </source>
</evidence>
<dbReference type="EMBL" id="OX365917">
    <property type="protein sequence ID" value="CAI4061384.1"/>
    <property type="molecule type" value="Genomic_DNA"/>
</dbReference>
<dbReference type="InterPro" id="IPR008659">
    <property type="entry name" value="Kre9/Knh1_C"/>
</dbReference>
<dbReference type="InterPro" id="IPR045328">
    <property type="entry name" value="Kre9/Knh1"/>
</dbReference>
<dbReference type="PANTHER" id="PTHR28154">
    <property type="entry name" value="CELL WALL SYNTHESIS PROTEIN KNH1-RELATED"/>
    <property type="match status" value="1"/>
</dbReference>
<dbReference type="Proteomes" id="UP001162090">
    <property type="component" value="Chromosome 6"/>
</dbReference>
<protein>
    <recommendedName>
        <fullName evidence="9">Cell wall synthesis protein KRE9</fullName>
    </recommendedName>
</protein>
<evidence type="ECO:0000256" key="2">
    <source>
        <dbReference type="ARBA" id="ARBA00006816"/>
    </source>
</evidence>
<evidence type="ECO:0008006" key="9">
    <source>
        <dbReference type="Google" id="ProtNLM"/>
    </source>
</evidence>
<reference evidence="7" key="1">
    <citation type="submission" date="2022-10" db="EMBL/GenBank/DDBJ databases">
        <authorList>
            <person name="Byrne P K."/>
        </authorList>
    </citation>
    <scope>NUCLEOTIDE SEQUENCE</scope>
    <source>
        <strain evidence="7">CBS7001</strain>
    </source>
</reference>
<proteinExistence type="inferred from homology"/>
<sequence length="277" mass="29991">MRLSTGSILYALVFLVSYVLGDVNTVSPLAGAKFSPSSGTVSIPVKWMDNGAYPSLSKISYYTLSLCTGANNDIDCIATIATQIKPSALSQDEEGVYSYTASFSSTLTGNGQYYIQVYAWVNNQGSTTHYTPRFQLTSMGGTTSYTYSDSVAPTPQTSIQTTTTNTAQATTIDSRSFTVPYTKQTGTSRFAPMQMQPMTKVTATTWTRKYATSAVTYFSTFGSLPEQATTITPGWSYTISSGVNYATPAAMPSENGGWYQPSKRLSLSARKMNLRKV</sequence>
<dbReference type="Pfam" id="PF05390">
    <property type="entry name" value="Kre9_KNH1_C"/>
    <property type="match status" value="1"/>
</dbReference>
<dbReference type="Pfam" id="PF10342">
    <property type="entry name" value="Kre9_KNH"/>
    <property type="match status" value="1"/>
</dbReference>
<keyword evidence="3 4" id="KW-0732">Signal</keyword>
<dbReference type="InterPro" id="IPR018466">
    <property type="entry name" value="Kre9/Knh1-like_N"/>
</dbReference>
<gene>
    <name evidence="7" type="primary">SUVC06G2090</name>
    <name evidence="7" type="ORF">SUVC_06G2090</name>
</gene>
<feature type="domain" description="Yeast cell wall synthesis Kre9/Knh1 C-terminal" evidence="5">
    <location>
        <begin position="173"/>
        <end position="273"/>
    </location>
</feature>
<comment type="similarity">
    <text evidence="2">Belongs to the KRE9/KNH1 family.</text>
</comment>
<dbReference type="GO" id="GO:0006078">
    <property type="term" value="P:(1-&gt;6)-beta-D-glucan biosynthetic process"/>
    <property type="evidence" value="ECO:0007669"/>
    <property type="project" value="InterPro"/>
</dbReference>
<dbReference type="PANTHER" id="PTHR28154:SF1">
    <property type="entry name" value="CELL WALL SYNTHESIS PROTEIN KNH1-RELATED"/>
    <property type="match status" value="1"/>
</dbReference>
<name>A0AA35JGN1_SACUV</name>
<accession>A0AA35JGN1</accession>
<dbReference type="GO" id="GO:0042546">
    <property type="term" value="P:cell wall biogenesis"/>
    <property type="evidence" value="ECO:0007669"/>
    <property type="project" value="InterPro"/>
</dbReference>
<evidence type="ECO:0000259" key="6">
    <source>
        <dbReference type="Pfam" id="PF10342"/>
    </source>
</evidence>
<organism evidence="7 8">
    <name type="scientific">Saccharomyces uvarum</name>
    <name type="common">Yeast</name>
    <name type="synonym">Saccharomyces bayanus var. uvarum</name>
    <dbReference type="NCBI Taxonomy" id="230603"/>
    <lineage>
        <taxon>Eukaryota</taxon>
        <taxon>Fungi</taxon>
        <taxon>Dikarya</taxon>
        <taxon>Ascomycota</taxon>
        <taxon>Saccharomycotina</taxon>
        <taxon>Saccharomycetes</taxon>
        <taxon>Saccharomycetales</taxon>
        <taxon>Saccharomycetaceae</taxon>
        <taxon>Saccharomyces</taxon>
    </lineage>
</organism>
<evidence type="ECO:0000256" key="1">
    <source>
        <dbReference type="ARBA" id="ARBA00004010"/>
    </source>
</evidence>
<dbReference type="AlphaFoldDB" id="A0AA35JGN1"/>
<comment type="function">
    <text evidence="1">Involved in cell wall beta(1-&gt;6) glucan synthesis.</text>
</comment>